<dbReference type="AlphaFoldDB" id="A0A2T2YAT2"/>
<evidence type="ECO:0000313" key="1">
    <source>
        <dbReference type="EMBL" id="PSR52548.1"/>
    </source>
</evidence>
<reference evidence="1 2" key="1">
    <citation type="submission" date="2018-03" db="EMBL/GenBank/DDBJ databases">
        <title>Adhaeribacter sp. HMF7605 Genome sequencing and assembly.</title>
        <authorList>
            <person name="Kang H."/>
            <person name="Kang J."/>
            <person name="Cha I."/>
            <person name="Kim H."/>
            <person name="Joh K."/>
        </authorList>
    </citation>
    <scope>NUCLEOTIDE SEQUENCE [LARGE SCALE GENOMIC DNA]</scope>
    <source>
        <strain evidence="1 2">HMF7605</strain>
    </source>
</reference>
<comment type="caution">
    <text evidence="1">The sequence shown here is derived from an EMBL/GenBank/DDBJ whole genome shotgun (WGS) entry which is preliminary data.</text>
</comment>
<gene>
    <name evidence="1" type="ORF">AHMF7605_02910</name>
</gene>
<dbReference type="InterPro" id="IPR036852">
    <property type="entry name" value="Peptidase_S8/S53_dom_sf"/>
</dbReference>
<dbReference type="EMBL" id="PYFT01000001">
    <property type="protein sequence ID" value="PSR52548.1"/>
    <property type="molecule type" value="Genomic_DNA"/>
</dbReference>
<proteinExistence type="predicted"/>
<dbReference type="GO" id="GO:0004252">
    <property type="term" value="F:serine-type endopeptidase activity"/>
    <property type="evidence" value="ECO:0007669"/>
    <property type="project" value="InterPro"/>
</dbReference>
<dbReference type="GO" id="GO:0006508">
    <property type="term" value="P:proteolysis"/>
    <property type="evidence" value="ECO:0007669"/>
    <property type="project" value="InterPro"/>
</dbReference>
<evidence type="ECO:0008006" key="3">
    <source>
        <dbReference type="Google" id="ProtNLM"/>
    </source>
</evidence>
<keyword evidence="2" id="KW-1185">Reference proteome</keyword>
<protein>
    <recommendedName>
        <fullName evidence="3">Peptidase S8/S53 domain-containing protein</fullName>
    </recommendedName>
</protein>
<organism evidence="1 2">
    <name type="scientific">Adhaeribacter arboris</name>
    <dbReference type="NCBI Taxonomy" id="2072846"/>
    <lineage>
        <taxon>Bacteria</taxon>
        <taxon>Pseudomonadati</taxon>
        <taxon>Bacteroidota</taxon>
        <taxon>Cytophagia</taxon>
        <taxon>Cytophagales</taxon>
        <taxon>Hymenobacteraceae</taxon>
        <taxon>Adhaeribacter</taxon>
    </lineage>
</organism>
<dbReference type="Proteomes" id="UP000240357">
    <property type="component" value="Unassembled WGS sequence"/>
</dbReference>
<name>A0A2T2YAT2_9BACT</name>
<dbReference type="OrthoDB" id="9792152at2"/>
<sequence>MDANDQPRYYTTFDDSKNNAKTTFAIDAASTTSTDELWQGGLLGLELAGSSTGIKGKLGIWNGGAVRNTHYELTSRITQQDKPTSQDGQDHATHVAGIMVGAGVNPRAREMAFKSVKPATGITIFRK</sequence>
<dbReference type="RefSeq" id="WP_106926277.1">
    <property type="nucleotide sequence ID" value="NZ_PYFT01000001.1"/>
</dbReference>
<evidence type="ECO:0000313" key="2">
    <source>
        <dbReference type="Proteomes" id="UP000240357"/>
    </source>
</evidence>
<dbReference type="Gene3D" id="3.40.50.200">
    <property type="entry name" value="Peptidase S8/S53 domain"/>
    <property type="match status" value="1"/>
</dbReference>
<accession>A0A2T2YAT2</accession>
<dbReference type="SUPFAM" id="SSF52743">
    <property type="entry name" value="Subtilisin-like"/>
    <property type="match status" value="1"/>
</dbReference>